<accession>A0ABR3ZTN2</accession>
<reference evidence="1 2" key="1">
    <citation type="submission" date="2024-09" db="EMBL/GenBank/DDBJ databases">
        <title>Rethinking Asexuality: The Enigmatic Case of Functional Sexual Genes in Lepraria (Stereocaulaceae).</title>
        <authorList>
            <person name="Doellman M."/>
            <person name="Sun Y."/>
            <person name="Barcenas-Pena A."/>
            <person name="Lumbsch H.T."/>
            <person name="Grewe F."/>
        </authorList>
    </citation>
    <scope>NUCLEOTIDE SEQUENCE [LARGE SCALE GENOMIC DNA]</scope>
    <source>
        <strain evidence="1 2">Mercado 3170</strain>
    </source>
</reference>
<keyword evidence="2" id="KW-1185">Reference proteome</keyword>
<sequence>MHEHQSFSNEKFLRLTTWPSTWSKEQYDFVTAPFGSIPSVRPQEIKRIVKHSFNEAAYLVDPLLRSVLQYDDTPLKDLTECLDQVFTCIDISDDDLPWQDST</sequence>
<dbReference type="Proteomes" id="UP001590950">
    <property type="component" value="Unassembled WGS sequence"/>
</dbReference>
<organism evidence="1 2">
    <name type="scientific">Stereocaulon virgatum</name>
    <dbReference type="NCBI Taxonomy" id="373712"/>
    <lineage>
        <taxon>Eukaryota</taxon>
        <taxon>Fungi</taxon>
        <taxon>Dikarya</taxon>
        <taxon>Ascomycota</taxon>
        <taxon>Pezizomycotina</taxon>
        <taxon>Lecanoromycetes</taxon>
        <taxon>OSLEUM clade</taxon>
        <taxon>Lecanoromycetidae</taxon>
        <taxon>Lecanorales</taxon>
        <taxon>Lecanorineae</taxon>
        <taxon>Stereocaulaceae</taxon>
        <taxon>Stereocaulon</taxon>
    </lineage>
</organism>
<dbReference type="EMBL" id="JBEFKJ010000048">
    <property type="protein sequence ID" value="KAL2036877.1"/>
    <property type="molecule type" value="Genomic_DNA"/>
</dbReference>
<gene>
    <name evidence="1" type="ORF">N7G274_010420</name>
</gene>
<evidence type="ECO:0000313" key="2">
    <source>
        <dbReference type="Proteomes" id="UP001590950"/>
    </source>
</evidence>
<comment type="caution">
    <text evidence="1">The sequence shown here is derived from an EMBL/GenBank/DDBJ whole genome shotgun (WGS) entry which is preliminary data.</text>
</comment>
<name>A0ABR3ZTN2_9LECA</name>
<protein>
    <submittedName>
        <fullName evidence="1">Uncharacterized protein</fullName>
    </submittedName>
</protein>
<proteinExistence type="predicted"/>
<evidence type="ECO:0000313" key="1">
    <source>
        <dbReference type="EMBL" id="KAL2036877.1"/>
    </source>
</evidence>